<dbReference type="EC" id="6.2.1.44" evidence="4"/>
<dbReference type="SUPFAM" id="SSF56801">
    <property type="entry name" value="Acetyl-CoA synthetase-like"/>
    <property type="match status" value="1"/>
</dbReference>
<dbReference type="PATRIC" id="fig|46429.4.peg.2083"/>
<comment type="caution">
    <text evidence="8">The sequence shown here is derived from an EMBL/GenBank/DDBJ whole genome shotgun (WGS) entry which is preliminary data.</text>
</comment>
<dbReference type="PANTHER" id="PTHR43201:SF5">
    <property type="entry name" value="MEDIUM-CHAIN ACYL-COA LIGASE ACSF2, MITOCHONDRIAL"/>
    <property type="match status" value="1"/>
</dbReference>
<dbReference type="Pfam" id="PF00501">
    <property type="entry name" value="AMP-binding"/>
    <property type="match status" value="1"/>
</dbReference>
<sequence length="544" mass="58883">MATSIGNPLGDTRSAHVVGSRDDALLEITIGEALRQAAAKWPEADALISCAEGARWTFAEFDARVDRLAAGLLHLGLREGDRVAIWAPNCAAWTLLQFATARAGLIFVTFNTAYRRQELAHVLALSQARALISVKGFKDIDYAEELAQIDAPALEWRVMLDEPAPEGWLRFEDIFSADTAILDDVAPNPRDPVNIQFTSGTTGRPKGVTLSHRNILNNGAAVGVRAGLRAGDRLCIPVPLYHCFGMVMGNLACVTHGVAMVYPAPGFDPVASLRAIEGERCTHCYGVPTMFIAMLAVPDFDAYDLRSLRGGIMAGATCPVEVMRRVIDRMHMGDTTIAYGMTETSPVSTQTLPDDPLEARIETVGRVMPHLEIKIVDEAGHVVPRGVEGELCTRGYSVMSGYWNDPKATEAAIDADGFMHSGDLASIDEEGFVRITGRAKDMIIRGGENISPREIEEYLYTHPEISDVAVIGVADATFGEAVCAWIVRAPGSTLAVPDVAAYCKGQLAHFKAPSVVRFVEALPMTPSGKVQKYLMRASEKEQSQ</sequence>
<proteinExistence type="inferred from homology"/>
<name>A0A081REB1_SPHCR</name>
<evidence type="ECO:0000256" key="5">
    <source>
        <dbReference type="ARBA" id="ARBA00067668"/>
    </source>
</evidence>
<comment type="catalytic activity">
    <reaction evidence="3">
        <text>3-(methylsulfanyl)propanoate + ATP + CoA = 3-(methylsulfanyl)propanoyl-CoA + AMP + diphosphate</text>
        <dbReference type="Rhea" id="RHEA:43052"/>
        <dbReference type="ChEBI" id="CHEBI:30616"/>
        <dbReference type="ChEBI" id="CHEBI:33019"/>
        <dbReference type="ChEBI" id="CHEBI:49016"/>
        <dbReference type="ChEBI" id="CHEBI:57287"/>
        <dbReference type="ChEBI" id="CHEBI:82815"/>
        <dbReference type="ChEBI" id="CHEBI:456215"/>
        <dbReference type="EC" id="6.2.1.44"/>
    </reaction>
    <physiologicalReaction direction="left-to-right" evidence="3">
        <dbReference type="Rhea" id="RHEA:43053"/>
    </physiologicalReaction>
</comment>
<evidence type="ECO:0000256" key="4">
    <source>
        <dbReference type="ARBA" id="ARBA00066616"/>
    </source>
</evidence>
<dbReference type="CDD" id="cd05917">
    <property type="entry name" value="FACL_like_2"/>
    <property type="match status" value="1"/>
</dbReference>
<dbReference type="OrthoDB" id="9803968at2"/>
<dbReference type="FunFam" id="3.30.300.30:FF:000008">
    <property type="entry name" value="2,3-dihydroxybenzoate-AMP ligase"/>
    <property type="match status" value="1"/>
</dbReference>
<evidence type="ECO:0000259" key="7">
    <source>
        <dbReference type="Pfam" id="PF13193"/>
    </source>
</evidence>
<dbReference type="GO" id="GO:0031956">
    <property type="term" value="F:medium-chain fatty acid-CoA ligase activity"/>
    <property type="evidence" value="ECO:0007669"/>
    <property type="project" value="TreeGrafter"/>
</dbReference>
<feature type="domain" description="AMP-binding enzyme C-terminal" evidence="7">
    <location>
        <begin position="454"/>
        <end position="529"/>
    </location>
</feature>
<evidence type="ECO:0000259" key="6">
    <source>
        <dbReference type="Pfam" id="PF00501"/>
    </source>
</evidence>
<reference evidence="8 9" key="1">
    <citation type="submission" date="2014-02" db="EMBL/GenBank/DDBJ databases">
        <title>Whole genome sequence of Sphingobium chlorophenolicum NBRC 16172.</title>
        <authorList>
            <person name="Gan H.M."/>
            <person name="Gan H.Y."/>
            <person name="Chew T.H."/>
            <person name="Savka M.A."/>
        </authorList>
    </citation>
    <scope>NUCLEOTIDE SEQUENCE [LARGE SCALE GENOMIC DNA]</scope>
    <source>
        <strain evidence="8 9">NBRC 16172</strain>
    </source>
</reference>
<evidence type="ECO:0000313" key="9">
    <source>
        <dbReference type="Proteomes" id="UP000028411"/>
    </source>
</evidence>
<dbReference type="PROSITE" id="PS00455">
    <property type="entry name" value="AMP_BINDING"/>
    <property type="match status" value="1"/>
</dbReference>
<gene>
    <name evidence="8" type="ORF">BV95_02115</name>
</gene>
<evidence type="ECO:0000313" key="8">
    <source>
        <dbReference type="EMBL" id="KEQ53534.1"/>
    </source>
</evidence>
<comment type="similarity">
    <text evidence="1">Belongs to the ATP-dependent AMP-binding enzyme family.</text>
</comment>
<accession>A0A081REB1</accession>
<dbReference type="RefSeq" id="WP_051749705.1">
    <property type="nucleotide sequence ID" value="NZ_JFHR01000021.1"/>
</dbReference>
<dbReference type="Pfam" id="PF13193">
    <property type="entry name" value="AMP-binding_C"/>
    <property type="match status" value="1"/>
</dbReference>
<keyword evidence="2 8" id="KW-0436">Ligase</keyword>
<dbReference type="InterPro" id="IPR042099">
    <property type="entry name" value="ANL_N_sf"/>
</dbReference>
<evidence type="ECO:0000256" key="1">
    <source>
        <dbReference type="ARBA" id="ARBA00006432"/>
    </source>
</evidence>
<dbReference type="InterPro" id="IPR000873">
    <property type="entry name" value="AMP-dep_synth/lig_dom"/>
</dbReference>
<dbReference type="InterPro" id="IPR020845">
    <property type="entry name" value="AMP-binding_CS"/>
</dbReference>
<dbReference type="Gene3D" id="3.30.300.30">
    <property type="match status" value="1"/>
</dbReference>
<dbReference type="GO" id="GO:0006631">
    <property type="term" value="P:fatty acid metabolic process"/>
    <property type="evidence" value="ECO:0007669"/>
    <property type="project" value="TreeGrafter"/>
</dbReference>
<dbReference type="Gene3D" id="3.40.50.12780">
    <property type="entry name" value="N-terminal domain of ligase-like"/>
    <property type="match status" value="1"/>
</dbReference>
<dbReference type="InterPro" id="IPR045851">
    <property type="entry name" value="AMP-bd_C_sf"/>
</dbReference>
<feature type="domain" description="AMP-dependent synthetase/ligase" evidence="6">
    <location>
        <begin position="35"/>
        <end position="403"/>
    </location>
</feature>
<dbReference type="eggNOG" id="COG0318">
    <property type="taxonomic scope" value="Bacteria"/>
</dbReference>
<dbReference type="AlphaFoldDB" id="A0A081REB1"/>
<dbReference type="EMBL" id="JFHR01000021">
    <property type="protein sequence ID" value="KEQ53534.1"/>
    <property type="molecule type" value="Genomic_DNA"/>
</dbReference>
<organism evidence="8 9">
    <name type="scientific">Sphingobium chlorophenolicum</name>
    <dbReference type="NCBI Taxonomy" id="46429"/>
    <lineage>
        <taxon>Bacteria</taxon>
        <taxon>Pseudomonadati</taxon>
        <taxon>Pseudomonadota</taxon>
        <taxon>Alphaproteobacteria</taxon>
        <taxon>Sphingomonadales</taxon>
        <taxon>Sphingomonadaceae</taxon>
        <taxon>Sphingobium</taxon>
    </lineage>
</organism>
<dbReference type="InterPro" id="IPR025110">
    <property type="entry name" value="AMP-bd_C"/>
</dbReference>
<dbReference type="PANTHER" id="PTHR43201">
    <property type="entry name" value="ACYL-COA SYNTHETASE"/>
    <property type="match status" value="1"/>
</dbReference>
<evidence type="ECO:0000256" key="3">
    <source>
        <dbReference type="ARBA" id="ARBA00051915"/>
    </source>
</evidence>
<evidence type="ECO:0000256" key="2">
    <source>
        <dbReference type="ARBA" id="ARBA00022598"/>
    </source>
</evidence>
<dbReference type="FunFam" id="3.40.50.12780:FF:000003">
    <property type="entry name" value="Long-chain-fatty-acid--CoA ligase FadD"/>
    <property type="match status" value="1"/>
</dbReference>
<protein>
    <recommendedName>
        <fullName evidence="5">3-methylmercaptopropionyl-CoA ligase</fullName>
        <ecNumber evidence="4">6.2.1.44</ecNumber>
    </recommendedName>
</protein>
<dbReference type="Proteomes" id="UP000028411">
    <property type="component" value="Unassembled WGS sequence"/>
</dbReference>